<accession>A0AAD2CR55</accession>
<feature type="compositionally biased region" description="Basic and acidic residues" evidence="1">
    <location>
        <begin position="168"/>
        <end position="179"/>
    </location>
</feature>
<dbReference type="AlphaFoldDB" id="A0AAD2CR55"/>
<reference evidence="2" key="1">
    <citation type="submission" date="2023-08" db="EMBL/GenBank/DDBJ databases">
        <authorList>
            <person name="Audoor S."/>
            <person name="Bilcke G."/>
        </authorList>
    </citation>
    <scope>NUCLEOTIDE SEQUENCE</scope>
</reference>
<comment type="caution">
    <text evidence="2">The sequence shown here is derived from an EMBL/GenBank/DDBJ whole genome shotgun (WGS) entry which is preliminary data.</text>
</comment>
<feature type="region of interest" description="Disordered" evidence="1">
    <location>
        <begin position="168"/>
        <end position="212"/>
    </location>
</feature>
<keyword evidence="3" id="KW-1185">Reference proteome</keyword>
<gene>
    <name evidence="2" type="ORF">CYCCA115_LOCUS8429</name>
</gene>
<evidence type="ECO:0000313" key="3">
    <source>
        <dbReference type="Proteomes" id="UP001295423"/>
    </source>
</evidence>
<evidence type="ECO:0000313" key="2">
    <source>
        <dbReference type="EMBL" id="CAJ1943417.1"/>
    </source>
</evidence>
<evidence type="ECO:0000256" key="1">
    <source>
        <dbReference type="SAM" id="MobiDB-lite"/>
    </source>
</evidence>
<sequence>MSSSICSDEDLTFDDTLDNDDISECSTICTFTSSCELPLPEKRVQFASHAYCQYTISRYQMTLDEALQTWIFSTEKSQMMRNYSLTAERMKSGKKPKKNSSYRGLECFHESDADELRETIKSCVDAVLDEQDIQKGKESLDWKKFAKRSKKHSKACVKLALKRAKDDEREAKKAYRRMETPASERSSRHSRSNRSYSAHSFTLPENFKTGDMPRSILKLDSCTETSTDSAEVAV</sequence>
<protein>
    <submittedName>
        <fullName evidence="2">Uncharacterized protein</fullName>
    </submittedName>
</protein>
<dbReference type="EMBL" id="CAKOGP040001113">
    <property type="protein sequence ID" value="CAJ1943417.1"/>
    <property type="molecule type" value="Genomic_DNA"/>
</dbReference>
<name>A0AAD2CR55_9STRA</name>
<proteinExistence type="predicted"/>
<dbReference type="Proteomes" id="UP001295423">
    <property type="component" value="Unassembled WGS sequence"/>
</dbReference>
<organism evidence="2 3">
    <name type="scientific">Cylindrotheca closterium</name>
    <dbReference type="NCBI Taxonomy" id="2856"/>
    <lineage>
        <taxon>Eukaryota</taxon>
        <taxon>Sar</taxon>
        <taxon>Stramenopiles</taxon>
        <taxon>Ochrophyta</taxon>
        <taxon>Bacillariophyta</taxon>
        <taxon>Bacillariophyceae</taxon>
        <taxon>Bacillariophycidae</taxon>
        <taxon>Bacillariales</taxon>
        <taxon>Bacillariaceae</taxon>
        <taxon>Cylindrotheca</taxon>
    </lineage>
</organism>